<keyword evidence="4" id="KW-0762">Sugar transport</keyword>
<keyword evidence="5" id="KW-0808">Transferase</keyword>
<feature type="domain" description="PTS EIIA type-1" evidence="13">
    <location>
        <begin position="486"/>
        <end position="590"/>
    </location>
</feature>
<dbReference type="InterPro" id="IPR013013">
    <property type="entry name" value="PTS_EIIC_1"/>
</dbReference>
<dbReference type="InterPro" id="IPR036878">
    <property type="entry name" value="Glu_permease_IIB"/>
</dbReference>
<dbReference type="InterPro" id="IPR018113">
    <property type="entry name" value="PTrfase_EIIB_Cys"/>
</dbReference>
<evidence type="ECO:0000259" key="15">
    <source>
        <dbReference type="PROSITE" id="PS51103"/>
    </source>
</evidence>
<dbReference type="Proteomes" id="UP001549122">
    <property type="component" value="Unassembled WGS sequence"/>
</dbReference>
<keyword evidence="8" id="KW-0418">Kinase</keyword>
<dbReference type="Pfam" id="PF00358">
    <property type="entry name" value="PTS_EIIA_1"/>
    <property type="match status" value="1"/>
</dbReference>
<evidence type="ECO:0000256" key="1">
    <source>
        <dbReference type="ARBA" id="ARBA00004651"/>
    </source>
</evidence>
<dbReference type="SUPFAM" id="SSF51261">
    <property type="entry name" value="Duplicated hybrid motif"/>
    <property type="match status" value="1"/>
</dbReference>
<evidence type="ECO:0000256" key="9">
    <source>
        <dbReference type="ARBA" id="ARBA00022989"/>
    </source>
</evidence>
<dbReference type="PROSITE" id="PS51098">
    <property type="entry name" value="PTS_EIIB_TYPE_1"/>
    <property type="match status" value="1"/>
</dbReference>
<dbReference type="Gene3D" id="2.70.70.10">
    <property type="entry name" value="Glucose Permease (Domain IIA)"/>
    <property type="match status" value="1"/>
</dbReference>
<evidence type="ECO:0000256" key="7">
    <source>
        <dbReference type="ARBA" id="ARBA00022692"/>
    </source>
</evidence>
<dbReference type="InterPro" id="IPR003352">
    <property type="entry name" value="PTS_EIIC"/>
</dbReference>
<feature type="transmembrane region" description="Helical" evidence="12">
    <location>
        <begin position="318"/>
        <end position="340"/>
    </location>
</feature>
<keyword evidence="3" id="KW-1003">Cell membrane</keyword>
<feature type="transmembrane region" description="Helical" evidence="12">
    <location>
        <begin position="207"/>
        <end position="229"/>
    </location>
</feature>
<evidence type="ECO:0000256" key="2">
    <source>
        <dbReference type="ARBA" id="ARBA00022448"/>
    </source>
</evidence>
<keyword evidence="2" id="KW-0813">Transport</keyword>
<dbReference type="InterPro" id="IPR001996">
    <property type="entry name" value="PTS_IIB_1"/>
</dbReference>
<keyword evidence="6" id="KW-0598">Phosphotransferase system</keyword>
<evidence type="ECO:0000256" key="8">
    <source>
        <dbReference type="ARBA" id="ARBA00022777"/>
    </source>
</evidence>
<feature type="domain" description="PTS EIIB type-1" evidence="14">
    <location>
        <begin position="5"/>
        <end position="87"/>
    </location>
</feature>
<organism evidence="16 17">
    <name type="scientific">Streptococcus rupicaprae</name>
    <dbReference type="NCBI Taxonomy" id="759619"/>
    <lineage>
        <taxon>Bacteria</taxon>
        <taxon>Bacillati</taxon>
        <taxon>Bacillota</taxon>
        <taxon>Bacilli</taxon>
        <taxon>Lactobacillales</taxon>
        <taxon>Streptococcaceae</taxon>
        <taxon>Streptococcus</taxon>
    </lineage>
</organism>
<feature type="transmembrane region" description="Helical" evidence="12">
    <location>
        <begin position="391"/>
        <end position="414"/>
    </location>
</feature>
<feature type="transmembrane region" description="Helical" evidence="12">
    <location>
        <begin position="294"/>
        <end position="312"/>
    </location>
</feature>
<feature type="transmembrane region" description="Helical" evidence="12">
    <location>
        <begin position="421"/>
        <end position="445"/>
    </location>
</feature>
<evidence type="ECO:0000256" key="10">
    <source>
        <dbReference type="ARBA" id="ARBA00023136"/>
    </source>
</evidence>
<dbReference type="PROSITE" id="PS01035">
    <property type="entry name" value="PTS_EIIB_TYPE_1_CYS"/>
    <property type="match status" value="1"/>
</dbReference>
<dbReference type="RefSeq" id="WP_354366117.1">
    <property type="nucleotide sequence ID" value="NZ_JBEPLO010000031.1"/>
</dbReference>
<feature type="domain" description="PTS EIIC type-1" evidence="15">
    <location>
        <begin position="103"/>
        <end position="461"/>
    </location>
</feature>
<dbReference type="NCBIfam" id="TIGR01995">
    <property type="entry name" value="PTS-II-ABC-beta"/>
    <property type="match status" value="1"/>
</dbReference>
<comment type="subcellular location">
    <subcellularLocation>
        <location evidence="1">Cell membrane</location>
        <topology evidence="1">Multi-pass membrane protein</topology>
    </subcellularLocation>
</comment>
<dbReference type="PROSITE" id="PS00371">
    <property type="entry name" value="PTS_EIIA_TYPE_1_HIS"/>
    <property type="match status" value="1"/>
</dbReference>
<name>A0ABV2FKC4_9STRE</name>
<dbReference type="PANTHER" id="PTHR30175">
    <property type="entry name" value="PHOSPHOTRANSFERASE SYSTEM TRANSPORT PROTEIN"/>
    <property type="match status" value="1"/>
</dbReference>
<evidence type="ECO:0000256" key="12">
    <source>
        <dbReference type="SAM" id="Phobius"/>
    </source>
</evidence>
<evidence type="ECO:0000256" key="5">
    <source>
        <dbReference type="ARBA" id="ARBA00022679"/>
    </source>
</evidence>
<evidence type="ECO:0000313" key="16">
    <source>
        <dbReference type="EMBL" id="MET3559024.1"/>
    </source>
</evidence>
<accession>A0ABV2FKC4</accession>
<evidence type="ECO:0000259" key="13">
    <source>
        <dbReference type="PROSITE" id="PS51093"/>
    </source>
</evidence>
<evidence type="ECO:0000313" key="17">
    <source>
        <dbReference type="Proteomes" id="UP001549122"/>
    </source>
</evidence>
<gene>
    <name evidence="16" type="ORF">ABID29_002173</name>
</gene>
<feature type="transmembrane region" description="Helical" evidence="12">
    <location>
        <begin position="352"/>
        <end position="371"/>
    </location>
</feature>
<dbReference type="NCBIfam" id="TIGR00830">
    <property type="entry name" value="PTBA"/>
    <property type="match status" value="1"/>
</dbReference>
<dbReference type="CDD" id="cd00212">
    <property type="entry name" value="PTS_IIB_glc"/>
    <property type="match status" value="1"/>
</dbReference>
<dbReference type="Gene3D" id="3.30.1360.60">
    <property type="entry name" value="Glucose permease domain IIB"/>
    <property type="match status" value="1"/>
</dbReference>
<dbReference type="InterPro" id="IPR011297">
    <property type="entry name" value="PTS_IIABC_b_glu"/>
</dbReference>
<feature type="transmembrane region" description="Helical" evidence="12">
    <location>
        <begin position="115"/>
        <end position="134"/>
    </location>
</feature>
<protein>
    <submittedName>
        <fullName evidence="16">PTS system beta-glucosides-specific IIC component</fullName>
    </submittedName>
</protein>
<dbReference type="PROSITE" id="PS51103">
    <property type="entry name" value="PTS_EIIC_TYPE_1"/>
    <property type="match status" value="1"/>
</dbReference>
<keyword evidence="17" id="KW-1185">Reference proteome</keyword>
<feature type="active site" description="Phosphocysteine intermediate; for EIIB activity" evidence="11">
    <location>
        <position position="27"/>
    </location>
</feature>
<keyword evidence="7 12" id="KW-0812">Transmembrane</keyword>
<keyword evidence="9 12" id="KW-1133">Transmembrane helix</keyword>
<dbReference type="Pfam" id="PF02378">
    <property type="entry name" value="PTS_EIIC"/>
    <property type="match status" value="1"/>
</dbReference>
<sequence>MQKYELLARELLQAVGGEGNVQQVSHCLTRLRFRLKDDSLVDKTYLEAHPDALALVQAGGQFQIVIGHHVADVYAKLLEISSLKDKTDRAKRDSGNLWDNFIGVVSAVFQPSMGVLVATSMIKGIVAILTFYGFTAENSGVYVLLEATGDGFSQFLPIVLAINATSYFRLHLFTGVALAAALLYPSLNLAQELPNFLGFPISLPPGGYYQTVLPIIIAVWFASIVEGWLKKVVPDMVKVFLVPFLTLIVTVPLTLLILGPISITLSNGVGMFFQGLYHFSPILLGLVLGGLWQVLVLFGLHWGLIPIMTIQMEQQGFSPLLAIITFVSFSQLGTVLAIILKTKDKHKRRMGFPTALSALFGVTEPAIYGLSLPLRFPFWASNLGGAIQGAYIGWTATHSFTMGGLGIFALANFVDPKGQDLANLLQAIVAMLIATASGFLLTYWMRFPDSNEATDLGESTQRLVHHSATISSPLGGQVIPLEEMPDPVFASGTFGKGLAIRPDQGILFSPVHGQVTSLFPTQHAIGLISEEGVELLIHIGIDTVQAQGQGFIASVSVGDTIELGQVLIQFDQQSLESQGFDLTTAVVITNGGTYLDILMTKAVETIPGETIMTVVGM</sequence>
<dbReference type="InterPro" id="IPR011055">
    <property type="entry name" value="Dup_hybrid_motif"/>
</dbReference>
<proteinExistence type="predicted"/>
<evidence type="ECO:0000256" key="4">
    <source>
        <dbReference type="ARBA" id="ARBA00022597"/>
    </source>
</evidence>
<dbReference type="Pfam" id="PF00367">
    <property type="entry name" value="PTS_EIIB"/>
    <property type="match status" value="1"/>
</dbReference>
<dbReference type="InterPro" id="IPR001127">
    <property type="entry name" value="PTS_EIIA_1_perm"/>
</dbReference>
<comment type="caution">
    <text evidence="16">The sequence shown here is derived from an EMBL/GenBank/DDBJ whole genome shotgun (WGS) entry which is preliminary data.</text>
</comment>
<evidence type="ECO:0000259" key="14">
    <source>
        <dbReference type="PROSITE" id="PS51098"/>
    </source>
</evidence>
<reference evidence="16 17" key="1">
    <citation type="submission" date="2024-06" db="EMBL/GenBank/DDBJ databases">
        <title>Genomic Encyclopedia of Type Strains, Phase IV (KMG-IV): sequencing the most valuable type-strain genomes for metagenomic binning, comparative biology and taxonomic classification.</title>
        <authorList>
            <person name="Goeker M."/>
        </authorList>
    </citation>
    <scope>NUCLEOTIDE SEQUENCE [LARGE SCALE GENOMIC DNA]</scope>
    <source>
        <strain evidence="16 17">DSM 28303</strain>
    </source>
</reference>
<keyword evidence="10 12" id="KW-0472">Membrane</keyword>
<dbReference type="EMBL" id="JBEPLO010000031">
    <property type="protein sequence ID" value="MET3559024.1"/>
    <property type="molecule type" value="Genomic_DNA"/>
</dbReference>
<dbReference type="InterPro" id="IPR050558">
    <property type="entry name" value="PTS_Sugar-Specific_Components"/>
</dbReference>
<evidence type="ECO:0000256" key="6">
    <source>
        <dbReference type="ARBA" id="ARBA00022683"/>
    </source>
</evidence>
<dbReference type="PANTHER" id="PTHR30175:SF1">
    <property type="entry name" value="PTS SYSTEM ARBUTIN-, CELLOBIOSE-, AND SALICIN-SPECIFIC EIIBC COMPONENT-RELATED"/>
    <property type="match status" value="1"/>
</dbReference>
<evidence type="ECO:0000256" key="3">
    <source>
        <dbReference type="ARBA" id="ARBA00022475"/>
    </source>
</evidence>
<feature type="transmembrane region" description="Helical" evidence="12">
    <location>
        <begin position="140"/>
        <end position="160"/>
    </location>
</feature>
<dbReference type="SUPFAM" id="SSF55604">
    <property type="entry name" value="Glucose permease domain IIB"/>
    <property type="match status" value="1"/>
</dbReference>
<evidence type="ECO:0000256" key="11">
    <source>
        <dbReference type="PROSITE-ProRule" id="PRU00421"/>
    </source>
</evidence>
<feature type="transmembrane region" description="Helical" evidence="12">
    <location>
        <begin position="167"/>
        <end position="187"/>
    </location>
</feature>
<dbReference type="PROSITE" id="PS51093">
    <property type="entry name" value="PTS_EIIA_TYPE_1"/>
    <property type="match status" value="1"/>
</dbReference>
<feature type="transmembrane region" description="Helical" evidence="12">
    <location>
        <begin position="241"/>
        <end position="263"/>
    </location>
</feature>